<keyword evidence="5" id="KW-1185">Reference proteome</keyword>
<dbReference type="Gene3D" id="3.90.180.10">
    <property type="entry name" value="Medium-chain alcohol dehydrogenases, catalytic domain"/>
    <property type="match status" value="1"/>
</dbReference>
<dbReference type="SUPFAM" id="SSF51735">
    <property type="entry name" value="NAD(P)-binding Rossmann-fold domains"/>
    <property type="match status" value="1"/>
</dbReference>
<dbReference type="AlphaFoldDB" id="A0A8H5KFD5"/>
<gene>
    <name evidence="4" type="ORF">FPANT_13240</name>
</gene>
<sequence>MTNLPTKSTALYANEEGKIVIYDLPFPEPQEGEILIKVLYSGVNLSDVRSVAFFGLKNYALGGEFCGQVLESPGLTSTPFKAGDIVAGIVAAGRSRDPRHAAHQEYITVEPDWVFKVPENLPPQAAAGLSIVVQTASNALFNHFGLPLPPSVAEGTIDEGASSPDGTLVVWGGATGVGMAAIQLGRASGLSSIVAIASSKRHDFLKSLGATCLFDYNDPDVIEKVKKTLQGTKGIIWGFDALGSVENPVSQEVLKSAIPPHDKVRLATVLPVPHEGFEAVLGSRKFHVEFSLPDGTTLSFPKDEALAERHWRGFRWVIDNYGGDYKPTPVRVFEGSGEDAISELHKMWHMNNFGKVVIKHPLHQES</sequence>
<feature type="domain" description="Enoyl reductase (ER)" evidence="3">
    <location>
        <begin position="17"/>
        <end position="358"/>
    </location>
</feature>
<dbReference type="InterPro" id="IPR013154">
    <property type="entry name" value="ADH-like_N"/>
</dbReference>
<dbReference type="InterPro" id="IPR047122">
    <property type="entry name" value="Trans-enoyl_RdTase-like"/>
</dbReference>
<dbReference type="Pfam" id="PF08240">
    <property type="entry name" value="ADH_N"/>
    <property type="match status" value="1"/>
</dbReference>
<dbReference type="Pfam" id="PF00107">
    <property type="entry name" value="ADH_zinc_N"/>
    <property type="match status" value="1"/>
</dbReference>
<keyword evidence="2" id="KW-0560">Oxidoreductase</keyword>
<dbReference type="SUPFAM" id="SSF50129">
    <property type="entry name" value="GroES-like"/>
    <property type="match status" value="1"/>
</dbReference>
<evidence type="ECO:0000313" key="4">
    <source>
        <dbReference type="EMBL" id="KAF5572254.1"/>
    </source>
</evidence>
<comment type="caution">
    <text evidence="4">The sequence shown here is derived from an EMBL/GenBank/DDBJ whole genome shotgun (WGS) entry which is preliminary data.</text>
</comment>
<name>A0A8H5KFD5_9HYPO</name>
<dbReference type="GO" id="GO:0016651">
    <property type="term" value="F:oxidoreductase activity, acting on NAD(P)H"/>
    <property type="evidence" value="ECO:0007669"/>
    <property type="project" value="InterPro"/>
</dbReference>
<dbReference type="Proteomes" id="UP000544095">
    <property type="component" value="Unassembled WGS sequence"/>
</dbReference>
<proteinExistence type="inferred from homology"/>
<accession>A0A8H5KFD5</accession>
<organism evidence="4 5">
    <name type="scientific">Fusarium pseudoanthophilum</name>
    <dbReference type="NCBI Taxonomy" id="48495"/>
    <lineage>
        <taxon>Eukaryota</taxon>
        <taxon>Fungi</taxon>
        <taxon>Dikarya</taxon>
        <taxon>Ascomycota</taxon>
        <taxon>Pezizomycotina</taxon>
        <taxon>Sordariomycetes</taxon>
        <taxon>Hypocreomycetidae</taxon>
        <taxon>Hypocreales</taxon>
        <taxon>Nectriaceae</taxon>
        <taxon>Fusarium</taxon>
        <taxon>Fusarium fujikuroi species complex</taxon>
    </lineage>
</organism>
<reference evidence="4 5" key="1">
    <citation type="submission" date="2020-05" db="EMBL/GenBank/DDBJ databases">
        <title>Identification and distribution of gene clusters putatively required for synthesis of sphingolipid metabolism inhibitors in phylogenetically diverse species of the filamentous fungus Fusarium.</title>
        <authorList>
            <person name="Kim H.-S."/>
            <person name="Busman M."/>
            <person name="Brown D.W."/>
            <person name="Divon H."/>
            <person name="Uhlig S."/>
            <person name="Proctor R.H."/>
        </authorList>
    </citation>
    <scope>NUCLEOTIDE SEQUENCE [LARGE SCALE GENOMIC DNA]</scope>
    <source>
        <strain evidence="4 5">NRRL 25211</strain>
    </source>
</reference>
<protein>
    <submittedName>
        <fullName evidence="4">Zinc-type alcohol dehydrogenase</fullName>
    </submittedName>
</protein>
<dbReference type="InterPro" id="IPR020843">
    <property type="entry name" value="ER"/>
</dbReference>
<comment type="similarity">
    <text evidence="1">Belongs to the zinc-containing alcohol dehydrogenase family.</text>
</comment>
<dbReference type="EMBL" id="JAAOAR010000966">
    <property type="protein sequence ID" value="KAF5572254.1"/>
    <property type="molecule type" value="Genomic_DNA"/>
</dbReference>
<evidence type="ECO:0000256" key="2">
    <source>
        <dbReference type="ARBA" id="ARBA00023002"/>
    </source>
</evidence>
<evidence type="ECO:0000313" key="5">
    <source>
        <dbReference type="Proteomes" id="UP000544095"/>
    </source>
</evidence>
<dbReference type="PANTHER" id="PTHR45348">
    <property type="entry name" value="HYPOTHETICAL OXIDOREDUCTASE (EUROFUNG)"/>
    <property type="match status" value="1"/>
</dbReference>
<dbReference type="InterPro" id="IPR013149">
    <property type="entry name" value="ADH-like_C"/>
</dbReference>
<dbReference type="Gene3D" id="3.40.50.720">
    <property type="entry name" value="NAD(P)-binding Rossmann-like Domain"/>
    <property type="match status" value="1"/>
</dbReference>
<dbReference type="InterPro" id="IPR011032">
    <property type="entry name" value="GroES-like_sf"/>
</dbReference>
<evidence type="ECO:0000259" key="3">
    <source>
        <dbReference type="SMART" id="SM00829"/>
    </source>
</evidence>
<dbReference type="CDD" id="cd08249">
    <property type="entry name" value="enoyl_reductase_like"/>
    <property type="match status" value="1"/>
</dbReference>
<dbReference type="InterPro" id="IPR036291">
    <property type="entry name" value="NAD(P)-bd_dom_sf"/>
</dbReference>
<evidence type="ECO:0000256" key="1">
    <source>
        <dbReference type="ARBA" id="ARBA00008072"/>
    </source>
</evidence>
<dbReference type="PANTHER" id="PTHR45348:SF7">
    <property type="entry name" value="ZINC BINDING OXIDOREDUCTASE, PUTATIVE-RELATED"/>
    <property type="match status" value="1"/>
</dbReference>
<dbReference type="SMART" id="SM00829">
    <property type="entry name" value="PKS_ER"/>
    <property type="match status" value="1"/>
</dbReference>